<feature type="domain" description="Helicase C-terminal" evidence="14">
    <location>
        <begin position="485"/>
        <end position="637"/>
    </location>
</feature>
<dbReference type="InterPro" id="IPR042115">
    <property type="entry name" value="PriA_3primeBD_sf"/>
</dbReference>
<comment type="catalytic activity">
    <reaction evidence="12">
        <text>Couples ATP hydrolysis with the unwinding of duplex DNA by translocating in the 3'-5' direction.</text>
        <dbReference type="EC" id="5.6.2.4"/>
    </reaction>
</comment>
<keyword evidence="16" id="KW-1185">Reference proteome</keyword>
<dbReference type="STRING" id="1732.SAMN02910417_01219"/>
<dbReference type="GO" id="GO:0043138">
    <property type="term" value="F:3'-5' DNA helicase activity"/>
    <property type="evidence" value="ECO:0007669"/>
    <property type="project" value="UniProtKB-EC"/>
</dbReference>
<evidence type="ECO:0000313" key="15">
    <source>
        <dbReference type="EMBL" id="SDB16066.1"/>
    </source>
</evidence>
<evidence type="ECO:0000256" key="6">
    <source>
        <dbReference type="ARBA" id="ARBA00022806"/>
    </source>
</evidence>
<dbReference type="InterPro" id="IPR014001">
    <property type="entry name" value="Helicase_ATP-bd"/>
</dbReference>
<dbReference type="Gene3D" id="3.40.1440.60">
    <property type="entry name" value="PriA, 3(prime) DNA-binding domain"/>
    <property type="match status" value="1"/>
</dbReference>
<evidence type="ECO:0000256" key="7">
    <source>
        <dbReference type="ARBA" id="ARBA00022833"/>
    </source>
</evidence>
<keyword evidence="9 12" id="KW-0238">DNA-binding</keyword>
<evidence type="ECO:0000256" key="4">
    <source>
        <dbReference type="ARBA" id="ARBA00022741"/>
    </source>
</evidence>
<dbReference type="EMBL" id="FMXR01000008">
    <property type="protein sequence ID" value="SDB16066.1"/>
    <property type="molecule type" value="Genomic_DNA"/>
</dbReference>
<evidence type="ECO:0000256" key="9">
    <source>
        <dbReference type="ARBA" id="ARBA00023125"/>
    </source>
</evidence>
<dbReference type="OrthoDB" id="9759544at2"/>
<feature type="binding site" evidence="12">
    <location>
        <position position="477"/>
    </location>
    <ligand>
        <name>Zn(2+)</name>
        <dbReference type="ChEBI" id="CHEBI:29105"/>
        <label>2</label>
    </ligand>
</feature>
<accession>A0A1G6B5X5</accession>
<dbReference type="GO" id="GO:0006270">
    <property type="term" value="P:DNA replication initiation"/>
    <property type="evidence" value="ECO:0007669"/>
    <property type="project" value="TreeGrafter"/>
</dbReference>
<dbReference type="GO" id="GO:0005524">
    <property type="term" value="F:ATP binding"/>
    <property type="evidence" value="ECO:0007669"/>
    <property type="project" value="UniProtKB-UniRule"/>
</dbReference>
<evidence type="ECO:0000256" key="10">
    <source>
        <dbReference type="ARBA" id="ARBA00023235"/>
    </source>
</evidence>
<evidence type="ECO:0000256" key="8">
    <source>
        <dbReference type="ARBA" id="ARBA00022840"/>
    </source>
</evidence>
<gene>
    <name evidence="12" type="primary">priA</name>
    <name evidence="15" type="ORF">SAMN02910417_01219</name>
</gene>
<dbReference type="RefSeq" id="WP_090173272.1">
    <property type="nucleotide sequence ID" value="NZ_FMXR01000008.1"/>
</dbReference>
<feature type="domain" description="Helicase ATP-binding" evidence="13">
    <location>
        <begin position="223"/>
        <end position="389"/>
    </location>
</feature>
<evidence type="ECO:0000256" key="3">
    <source>
        <dbReference type="ARBA" id="ARBA00022723"/>
    </source>
</evidence>
<dbReference type="Pfam" id="PF00271">
    <property type="entry name" value="Helicase_C"/>
    <property type="match status" value="1"/>
</dbReference>
<dbReference type="GO" id="GO:0006269">
    <property type="term" value="P:DNA replication, synthesis of primer"/>
    <property type="evidence" value="ECO:0007669"/>
    <property type="project" value="UniProtKB-KW"/>
</dbReference>
<dbReference type="Gene3D" id="3.40.50.300">
    <property type="entry name" value="P-loop containing nucleotide triphosphate hydrolases"/>
    <property type="match status" value="2"/>
</dbReference>
<keyword evidence="4 12" id="KW-0547">Nucleotide-binding</keyword>
<feature type="binding site" evidence="12">
    <location>
        <position position="463"/>
    </location>
    <ligand>
        <name>Zn(2+)</name>
        <dbReference type="ChEBI" id="CHEBI:29105"/>
        <label>2</label>
    </ligand>
</feature>
<feature type="binding site" evidence="12">
    <location>
        <position position="451"/>
    </location>
    <ligand>
        <name>Zn(2+)</name>
        <dbReference type="ChEBI" id="CHEBI:29105"/>
        <label>1</label>
    </ligand>
</feature>
<dbReference type="GO" id="GO:0008270">
    <property type="term" value="F:zinc ion binding"/>
    <property type="evidence" value="ECO:0007669"/>
    <property type="project" value="UniProtKB-UniRule"/>
</dbReference>
<dbReference type="InterPro" id="IPR006935">
    <property type="entry name" value="Helicase/UvrB_N"/>
</dbReference>
<evidence type="ECO:0000256" key="2">
    <source>
        <dbReference type="ARBA" id="ARBA00022705"/>
    </source>
</evidence>
<dbReference type="InterPro" id="IPR001650">
    <property type="entry name" value="Helicase_C-like"/>
</dbReference>
<dbReference type="EC" id="5.6.2.4" evidence="12"/>
<sequence>MALYANVVIDISIQKLDRTFQYRVPKEMMQSIAPGMCVQVPFGKGDILKKAYVLELTNEATYDESKLKCISAILTDEVAIENHLISLAAWMRKYYGGTMNQALKTVLPIKSKVKENQQKTIHLKMRQDEALHFLKEFKRKHQNAKARLLEALIENPTLPQEFLTQKLNISGQTIRSFETKNYIEIETSRVYRDPIQAFGDLPMAKPFVLNEQQQKIVDEFVADYKRQEFKTYLIHGVTGSGKTEVYMGMIDEVLANGRQVIVLIPEIALTYQTVMRFYRRYGKKVSILNSKMSAGERYDQYERAKAGEVSLIIGPRSALFIPFQNLGLIVIDEEHESSYKSETVPRYHARETAIARAKMVGGSVVLGSATPSVESYYLAKTGQYKLFELTMRAKNQPLPQTRIVDLREELKKGNKHIFSDDLQQAIAQRLKRHEQTILFLNRRGMVGFVSCRSCGEIIKCPHCDVSLSQHNNGKLICHYCGYTIPMVKKCPVCSSPYIGGFKAGTQKIEEEIKRLYPQARVLRMDADTTRKKHDYEKILSAFSNEEADILIGTQMIVKGHDFPKVTLVGVIAADLSLGVSDYRAGERTFQLLVQAVGRAGRGEAPGEAIIQTYQPEHYSILAAAQQDYTAYYEKEIGYRILMDYPPASNLLFVLVTSKNEALAQAEITRMYRAVINSKIEGLGVIGPAEPSVAKINDVYRKVLYLKHEDLDFLVKIKDALEKLTKQDVQYKNIMIQYDFNPMNFG</sequence>
<dbReference type="SMART" id="SM00487">
    <property type="entry name" value="DEXDc"/>
    <property type="match status" value="1"/>
</dbReference>
<dbReference type="GO" id="GO:1990077">
    <property type="term" value="C:primosome complex"/>
    <property type="evidence" value="ECO:0007669"/>
    <property type="project" value="UniProtKB-UniRule"/>
</dbReference>
<organism evidence="15 16">
    <name type="scientific">Eubacterium oxidoreducens</name>
    <dbReference type="NCBI Taxonomy" id="1732"/>
    <lineage>
        <taxon>Bacteria</taxon>
        <taxon>Bacillati</taxon>
        <taxon>Bacillota</taxon>
        <taxon>Clostridia</taxon>
        <taxon>Eubacteriales</taxon>
        <taxon>Eubacteriaceae</taxon>
        <taxon>Eubacterium</taxon>
    </lineage>
</organism>
<evidence type="ECO:0000259" key="14">
    <source>
        <dbReference type="PROSITE" id="PS51194"/>
    </source>
</evidence>
<keyword evidence="7 12" id="KW-0862">Zinc</keyword>
<feature type="binding site" evidence="12">
    <location>
        <position position="490"/>
    </location>
    <ligand>
        <name>Zn(2+)</name>
        <dbReference type="ChEBI" id="CHEBI:29105"/>
        <label>1</label>
    </ligand>
</feature>
<proteinExistence type="inferred from homology"/>
<comment type="cofactor">
    <cofactor evidence="12">
        <name>Zn(2+)</name>
        <dbReference type="ChEBI" id="CHEBI:29105"/>
    </cofactor>
    <text evidence="12">Binds 2 zinc ions per subunit.</text>
</comment>
<dbReference type="CDD" id="cd17929">
    <property type="entry name" value="DEXHc_priA"/>
    <property type="match status" value="1"/>
</dbReference>
<dbReference type="GO" id="GO:0016887">
    <property type="term" value="F:ATP hydrolysis activity"/>
    <property type="evidence" value="ECO:0007669"/>
    <property type="project" value="RHEA"/>
</dbReference>
<dbReference type="Pfam" id="PF18074">
    <property type="entry name" value="PriA_C"/>
    <property type="match status" value="1"/>
</dbReference>
<dbReference type="FunFam" id="3.40.50.300:FF:000489">
    <property type="entry name" value="Primosome assembly protein PriA"/>
    <property type="match status" value="1"/>
</dbReference>
<reference evidence="15 16" key="1">
    <citation type="submission" date="2016-10" db="EMBL/GenBank/DDBJ databases">
        <authorList>
            <person name="de Groot N.N."/>
        </authorList>
    </citation>
    <scope>NUCLEOTIDE SEQUENCE [LARGE SCALE GENOMIC DNA]</scope>
    <source>
        <strain evidence="15 16">DSM 3217</strain>
    </source>
</reference>
<keyword evidence="1 12" id="KW-0639">Primosome</keyword>
<keyword evidence="5 12" id="KW-0378">Hydrolase</keyword>
<dbReference type="HAMAP" id="MF_00983">
    <property type="entry name" value="PriA"/>
    <property type="match status" value="1"/>
</dbReference>
<dbReference type="PANTHER" id="PTHR30580:SF0">
    <property type="entry name" value="PRIMOSOMAL PROTEIN N"/>
    <property type="match status" value="1"/>
</dbReference>
<feature type="binding site" evidence="12">
    <location>
        <position position="454"/>
    </location>
    <ligand>
        <name>Zn(2+)</name>
        <dbReference type="ChEBI" id="CHEBI:29105"/>
        <label>1</label>
    </ligand>
</feature>
<dbReference type="GO" id="GO:0006302">
    <property type="term" value="P:double-strand break repair"/>
    <property type="evidence" value="ECO:0007669"/>
    <property type="project" value="InterPro"/>
</dbReference>
<keyword evidence="6 12" id="KW-0347">Helicase</keyword>
<dbReference type="SMART" id="SM00490">
    <property type="entry name" value="HELICc"/>
    <property type="match status" value="1"/>
</dbReference>
<dbReference type="InterPro" id="IPR041222">
    <property type="entry name" value="PriA_3primeBD"/>
</dbReference>
<dbReference type="InterPro" id="IPR041236">
    <property type="entry name" value="PriA_C"/>
</dbReference>
<evidence type="ECO:0000259" key="13">
    <source>
        <dbReference type="PROSITE" id="PS51192"/>
    </source>
</evidence>
<evidence type="ECO:0000313" key="16">
    <source>
        <dbReference type="Proteomes" id="UP000199228"/>
    </source>
</evidence>
<name>A0A1G6B5X5_EUBOX</name>
<protein>
    <recommendedName>
        <fullName evidence="12">Replication restart protein PriA</fullName>
    </recommendedName>
    <alternativeName>
        <fullName evidence="12">ATP-dependent DNA helicase PriA</fullName>
        <ecNumber evidence="12">5.6.2.4</ecNumber>
    </alternativeName>
    <alternativeName>
        <fullName evidence="12">DNA 3'-5' helicase PriA</fullName>
    </alternativeName>
</protein>
<keyword evidence="10 12" id="KW-0413">Isomerase</keyword>
<dbReference type="InterPro" id="IPR005259">
    <property type="entry name" value="PriA"/>
</dbReference>
<feature type="binding site" evidence="12">
    <location>
        <position position="493"/>
    </location>
    <ligand>
        <name>Zn(2+)</name>
        <dbReference type="ChEBI" id="CHEBI:29105"/>
        <label>1</label>
    </ligand>
</feature>
<dbReference type="Pfam" id="PF17764">
    <property type="entry name" value="PriA_3primeBD"/>
    <property type="match status" value="1"/>
</dbReference>
<evidence type="ECO:0000256" key="12">
    <source>
        <dbReference type="HAMAP-Rule" id="MF_00983"/>
    </source>
</evidence>
<comment type="similarity">
    <text evidence="12">Belongs to the helicase family. PriA subfamily.</text>
</comment>
<dbReference type="PROSITE" id="PS51192">
    <property type="entry name" value="HELICASE_ATP_BIND_1"/>
    <property type="match status" value="1"/>
</dbReference>
<comment type="catalytic activity">
    <reaction evidence="11 12">
        <text>ATP + H2O = ADP + phosphate + H(+)</text>
        <dbReference type="Rhea" id="RHEA:13065"/>
        <dbReference type="ChEBI" id="CHEBI:15377"/>
        <dbReference type="ChEBI" id="CHEBI:15378"/>
        <dbReference type="ChEBI" id="CHEBI:30616"/>
        <dbReference type="ChEBI" id="CHEBI:43474"/>
        <dbReference type="ChEBI" id="CHEBI:456216"/>
        <dbReference type="EC" id="5.6.2.4"/>
    </reaction>
</comment>
<dbReference type="CDD" id="cd18804">
    <property type="entry name" value="SF2_C_priA"/>
    <property type="match status" value="1"/>
</dbReference>
<dbReference type="PROSITE" id="PS51194">
    <property type="entry name" value="HELICASE_CTER"/>
    <property type="match status" value="1"/>
</dbReference>
<dbReference type="NCBIfam" id="TIGR00595">
    <property type="entry name" value="priA"/>
    <property type="match status" value="1"/>
</dbReference>
<keyword evidence="8 12" id="KW-0067">ATP-binding</keyword>
<evidence type="ECO:0000256" key="11">
    <source>
        <dbReference type="ARBA" id="ARBA00048988"/>
    </source>
</evidence>
<feature type="binding site" evidence="12">
    <location>
        <position position="460"/>
    </location>
    <ligand>
        <name>Zn(2+)</name>
        <dbReference type="ChEBI" id="CHEBI:29105"/>
        <label>2</label>
    </ligand>
</feature>
<dbReference type="InterPro" id="IPR027417">
    <property type="entry name" value="P-loop_NTPase"/>
</dbReference>
<dbReference type="InterPro" id="IPR040498">
    <property type="entry name" value="PriA_CRR"/>
</dbReference>
<keyword evidence="3 12" id="KW-0479">Metal-binding</keyword>
<dbReference type="Pfam" id="PF04851">
    <property type="entry name" value="ResIII"/>
    <property type="match status" value="1"/>
</dbReference>
<dbReference type="GO" id="GO:0006310">
    <property type="term" value="P:DNA recombination"/>
    <property type="evidence" value="ECO:0007669"/>
    <property type="project" value="InterPro"/>
</dbReference>
<dbReference type="AlphaFoldDB" id="A0A1G6B5X5"/>
<dbReference type="SUPFAM" id="SSF52540">
    <property type="entry name" value="P-loop containing nucleoside triphosphate hydrolases"/>
    <property type="match status" value="2"/>
</dbReference>
<evidence type="ECO:0000256" key="1">
    <source>
        <dbReference type="ARBA" id="ARBA00022515"/>
    </source>
</evidence>
<dbReference type="PANTHER" id="PTHR30580">
    <property type="entry name" value="PRIMOSOMAL PROTEIN N"/>
    <property type="match status" value="1"/>
</dbReference>
<dbReference type="Pfam" id="PF18319">
    <property type="entry name" value="Zn_ribbon_PriA"/>
    <property type="match status" value="1"/>
</dbReference>
<dbReference type="GO" id="GO:0003677">
    <property type="term" value="F:DNA binding"/>
    <property type="evidence" value="ECO:0007669"/>
    <property type="project" value="UniProtKB-UniRule"/>
</dbReference>
<feature type="binding site" evidence="12">
    <location>
        <position position="480"/>
    </location>
    <ligand>
        <name>Zn(2+)</name>
        <dbReference type="ChEBI" id="CHEBI:29105"/>
        <label>2</label>
    </ligand>
</feature>
<comment type="function">
    <text evidence="12">Initiates the restart of stalled replication forks, which reloads the replicative helicase on sites other than the origin of replication. Recognizes and binds to abandoned replication forks and remodels them to uncover a helicase loading site. Promotes assembly of the primosome at these replication forks.</text>
</comment>
<keyword evidence="2 12" id="KW-0235">DNA replication</keyword>
<dbReference type="Proteomes" id="UP000199228">
    <property type="component" value="Unassembled WGS sequence"/>
</dbReference>
<comment type="subunit">
    <text evidence="12">Component of the replication restart primosome.</text>
</comment>
<evidence type="ECO:0000256" key="5">
    <source>
        <dbReference type="ARBA" id="ARBA00022801"/>
    </source>
</evidence>